<dbReference type="InterPro" id="IPR002562">
    <property type="entry name" value="3'-5'_exonuclease_dom"/>
</dbReference>
<dbReference type="InterPro" id="IPR044876">
    <property type="entry name" value="HRDC_dom_sf"/>
</dbReference>
<dbReference type="SMART" id="SM00474">
    <property type="entry name" value="35EXOc"/>
    <property type="match status" value="1"/>
</dbReference>
<dbReference type="Pfam" id="PF01612">
    <property type="entry name" value="DNA_pol_A_exo1"/>
    <property type="match status" value="1"/>
</dbReference>
<name>A0A255ENH2_9ACTN</name>
<dbReference type="InterPro" id="IPR002121">
    <property type="entry name" value="HRDC_dom"/>
</dbReference>
<accession>A0A255ENH2</accession>
<dbReference type="SUPFAM" id="SSF53098">
    <property type="entry name" value="Ribonuclease H-like"/>
    <property type="match status" value="1"/>
</dbReference>
<evidence type="ECO:0000313" key="3">
    <source>
        <dbReference type="Proteomes" id="UP000216300"/>
    </source>
</evidence>
<proteinExistence type="predicted"/>
<dbReference type="OrthoDB" id="144122at2"/>
<dbReference type="SUPFAM" id="SSF47819">
    <property type="entry name" value="HRDC-like"/>
    <property type="match status" value="1"/>
</dbReference>
<evidence type="ECO:0000313" key="2">
    <source>
        <dbReference type="EMBL" id="OYN91155.1"/>
    </source>
</evidence>
<dbReference type="Gene3D" id="3.30.420.10">
    <property type="entry name" value="Ribonuclease H-like superfamily/Ribonuclease H"/>
    <property type="match status" value="1"/>
</dbReference>
<gene>
    <name evidence="2" type="ORF">CGZ91_06760</name>
</gene>
<dbReference type="InterPro" id="IPR041605">
    <property type="entry name" value="Exo_C"/>
</dbReference>
<keyword evidence="3" id="KW-1185">Reference proteome</keyword>
<dbReference type="InterPro" id="IPR010997">
    <property type="entry name" value="HRDC-like_sf"/>
</dbReference>
<organism evidence="2 3">
    <name type="scientific">Parenemella sanctibonifatiensis</name>
    <dbReference type="NCBI Taxonomy" id="2016505"/>
    <lineage>
        <taxon>Bacteria</taxon>
        <taxon>Bacillati</taxon>
        <taxon>Actinomycetota</taxon>
        <taxon>Actinomycetes</taxon>
        <taxon>Propionibacteriales</taxon>
        <taxon>Propionibacteriaceae</taxon>
        <taxon>Parenemella</taxon>
    </lineage>
</organism>
<dbReference type="GO" id="GO:0003676">
    <property type="term" value="F:nucleic acid binding"/>
    <property type="evidence" value="ECO:0007669"/>
    <property type="project" value="InterPro"/>
</dbReference>
<dbReference type="Pfam" id="PF00570">
    <property type="entry name" value="HRDC"/>
    <property type="match status" value="1"/>
</dbReference>
<dbReference type="PANTHER" id="PTHR47649">
    <property type="entry name" value="RIBONUCLEASE D"/>
    <property type="match status" value="1"/>
</dbReference>
<dbReference type="GO" id="GO:0006139">
    <property type="term" value="P:nucleobase-containing compound metabolic process"/>
    <property type="evidence" value="ECO:0007669"/>
    <property type="project" value="InterPro"/>
</dbReference>
<dbReference type="EMBL" id="NMVJ01000006">
    <property type="protein sequence ID" value="OYN91155.1"/>
    <property type="molecule type" value="Genomic_DNA"/>
</dbReference>
<sequence>MTDPELPLLTEPARPVGPVVTTAEQLAETAELLRADAALPIGIDTERAHGYRYFSRAYLIQLRTANGPARLVDPIAFNDTELEPLREVLNQREWILHAASQDLPCLLERDLRPTRVWDTEMGGRLLGLPRVGMASLAEVYGGVRLKKEHSAADWSRRPLPDSWLAYAALDVELLHTFLAQEADALTGAGKAEWWAQECQYELDVAVPPRQLPGPDDWRRTSGMHQLRKPRQLAAVRELWLARDAIARKLDRSPSKILPDRAISAAAEHLSLTGLAAYENRGAKRWRANWEAALAKARDLGTSQLPPVHVPNPGPPHHRNWERRAPRAAHRLDVAKAALTELSEQIEVPQENILAPDLLRQLMWKPPEDLAVGLAQLNARPWQIELTTELLASAVLAGERSGLPEVVRSRRGRSS</sequence>
<dbReference type="CDD" id="cd06142">
    <property type="entry name" value="RNaseD_exo"/>
    <property type="match status" value="1"/>
</dbReference>
<comment type="caution">
    <text evidence="2">The sequence shown here is derived from an EMBL/GenBank/DDBJ whole genome shotgun (WGS) entry which is preliminary data.</text>
</comment>
<dbReference type="InterPro" id="IPR012337">
    <property type="entry name" value="RNaseH-like_sf"/>
</dbReference>
<feature type="domain" description="3'-5' exonuclease" evidence="1">
    <location>
        <begin position="17"/>
        <end position="187"/>
    </location>
</feature>
<dbReference type="RefSeq" id="WP_094453643.1">
    <property type="nucleotide sequence ID" value="NZ_NMVJ01000006.1"/>
</dbReference>
<dbReference type="GO" id="GO:0008408">
    <property type="term" value="F:3'-5' exonuclease activity"/>
    <property type="evidence" value="ECO:0007669"/>
    <property type="project" value="InterPro"/>
</dbReference>
<dbReference type="GO" id="GO:0000166">
    <property type="term" value="F:nucleotide binding"/>
    <property type="evidence" value="ECO:0007669"/>
    <property type="project" value="InterPro"/>
</dbReference>
<dbReference type="AlphaFoldDB" id="A0A255ENH2"/>
<dbReference type="PANTHER" id="PTHR47649:SF1">
    <property type="entry name" value="RIBONUCLEASE D"/>
    <property type="match status" value="1"/>
</dbReference>
<dbReference type="Gene3D" id="1.10.150.80">
    <property type="entry name" value="HRDC domain"/>
    <property type="match status" value="2"/>
</dbReference>
<dbReference type="Pfam" id="PF18305">
    <property type="entry name" value="DNA_pol_A_exoN"/>
    <property type="match status" value="1"/>
</dbReference>
<protein>
    <submittedName>
        <fullName evidence="2">Ribonuclease D</fullName>
    </submittedName>
</protein>
<evidence type="ECO:0000259" key="1">
    <source>
        <dbReference type="SMART" id="SM00474"/>
    </source>
</evidence>
<dbReference type="InterPro" id="IPR036397">
    <property type="entry name" value="RNaseH_sf"/>
</dbReference>
<dbReference type="Proteomes" id="UP000216300">
    <property type="component" value="Unassembled WGS sequence"/>
</dbReference>
<reference evidence="2 3" key="1">
    <citation type="submission" date="2017-07" db="EMBL/GenBank/DDBJ databases">
        <title>Draft whole genome sequences of clinical Proprionibacteriaceae strains.</title>
        <authorList>
            <person name="Bernier A.-M."/>
            <person name="Bernard K."/>
            <person name="Domingo M.-C."/>
        </authorList>
    </citation>
    <scope>NUCLEOTIDE SEQUENCE [LARGE SCALE GENOMIC DNA]</scope>
    <source>
        <strain evidence="2 3">NML 150081</strain>
    </source>
</reference>
<dbReference type="InterPro" id="IPR051086">
    <property type="entry name" value="RNase_D-like"/>
</dbReference>